<proteinExistence type="predicted"/>
<gene>
    <name evidence="1" type="ORF">YA0853_03515</name>
</gene>
<dbReference type="RefSeq" id="WP_158231122.1">
    <property type="nucleotide sequence ID" value="NZ_BQHF01000022.1"/>
</dbReference>
<sequence>MIDEKTFSYKTLCLEDAANNQALQFTTKARIDIGRATIVAIQVVLVDVII</sequence>
<name>A0A8I1E0H0_9PSED</name>
<dbReference type="EMBL" id="JAEILH010000007">
    <property type="protein sequence ID" value="MBI6622732.1"/>
    <property type="molecule type" value="Genomic_DNA"/>
</dbReference>
<accession>A0A8I1E0H0</accession>
<dbReference type="Proteomes" id="UP000645865">
    <property type="component" value="Unassembled WGS sequence"/>
</dbReference>
<evidence type="ECO:0000313" key="1">
    <source>
        <dbReference type="EMBL" id="MBI6622732.1"/>
    </source>
</evidence>
<evidence type="ECO:0000313" key="2">
    <source>
        <dbReference type="Proteomes" id="UP000645865"/>
    </source>
</evidence>
<protein>
    <submittedName>
        <fullName evidence="1">Uncharacterized protein</fullName>
    </submittedName>
</protein>
<reference evidence="1" key="1">
    <citation type="submission" date="2020-12" db="EMBL/GenBank/DDBJ databases">
        <title>Comparative genomic insights into the epidemiology and virulence of plant pathogenic Pseudomonads from Turkey.</title>
        <authorList>
            <person name="Dillon M."/>
            <person name="Ruiz-Bedoya T."/>
            <person name="Bendalovic-Torma C."/>
            <person name="Guttman K.M."/>
            <person name="Kwak H."/>
            <person name="Middleton M.A."/>
            <person name="Wang P.W."/>
            <person name="Horuz S."/>
            <person name="Aysan Y."/>
            <person name="Guttman D.S."/>
        </authorList>
    </citation>
    <scope>NUCLEOTIDE SEQUENCE</scope>
    <source>
        <strain evidence="1">S5_IA_3a</strain>
    </source>
</reference>
<dbReference type="AlphaFoldDB" id="A0A8I1E0H0"/>
<comment type="caution">
    <text evidence="1">The sequence shown here is derived from an EMBL/GenBank/DDBJ whole genome shotgun (WGS) entry which is preliminary data.</text>
</comment>
<organism evidence="1 2">
    <name type="scientific">Pseudomonas rhodesiae</name>
    <dbReference type="NCBI Taxonomy" id="76760"/>
    <lineage>
        <taxon>Bacteria</taxon>
        <taxon>Pseudomonadati</taxon>
        <taxon>Pseudomonadota</taxon>
        <taxon>Gammaproteobacteria</taxon>
        <taxon>Pseudomonadales</taxon>
        <taxon>Pseudomonadaceae</taxon>
        <taxon>Pseudomonas</taxon>
    </lineage>
</organism>